<feature type="transmembrane region" description="Helical" evidence="6">
    <location>
        <begin position="2395"/>
        <end position="2416"/>
    </location>
</feature>
<sequence length="2823" mass="311589">MSDTMISAKAVVDAVPSGRQYLSEFYRKENLSDKSSDSTKYPSSDFWRSWCEKGLFDEIYISDNNVVWSHGTEISDSFPRLALTLNTPVIDAFKVSFFLASLHSGQGFVPHINKDVPGRVQEGLCVFESERMTFIDDWGEHYTVRIPCRLADAWALNTLVLLERQPNSREVTRDMPNAKTENPCPLFSMFSLTHPLDEVAPVILKVPLSSGGFGIGFVTDVNLKVIGIIPSLNMVLTYHSITKSHAVWQLEKALSQDYTYLYQMDANGCISVATHALTGLIYQSKSTKHAGKSDETQVTFDERSICSPNPDVCLSPFAVSLSRLRKNEPQPSQLSYHASFQSSFHSPAVPFTPSNLNTYTNRLSNMTPGNTLNYAPSALNNSGSFHPRRTPIMDPQPTGSSYTPKPTSTIHTQKYSPLNLTTLQGRLSSLQAAICLPNQCETSVQTDKFTPLNADQIANLLDEPLLPKVCLRLVWSEPSSTRSFSTPVNLSCVSPMRHASNFKKENSKYCAPSSGRFALLSRRLPDLPFPLPKTEKPCNNSSSIRNRGEVLSGDTSDTSHLTVIQDNSPVLLCHKYGPMKSPAFLAVDLISVSWICFLTSSPGLDDRQSRLACLRINDEETALCTSDNKRTDDYQAVFGDLTYLRACDAVYVPYSRITICLDPGVGIVLYTGIKKLCLLGLSPPPILSLFLAMGGPQVVKSRLQRISSDVQLPFIVRPSPPDIDRWHQNAVHSILSKCVSTVTSSSVFSNQVHMAAAEFNSNTKIFCFNELPKDLANVRELYPKQGSDHLHELNHADVDSKLHGENYTSNKRIELKSVEKISLCDPAGNAFTIVNDDRIKDVNSDTSSLNSNQLLRVYLPAISENEMVQRCLTSLNQCLSEDVGLLLFTRWYVVSNVPGTNSSYQFQGDRTHSHEDMHDSDAYYFQGCVEWNRFANFILMASGLSLSHRYNGGVTAMESSDGGEDIGEYLQCNKRQRQGIEGASESDWNNLVDLLEFKQDDAVVHPSLLLPEKVTSVVKTYDKKLLFNSSQMKTIHLSRIRDDPDSHLILSCLPTIFFSFHLTYEEAKLNAVLQDKLKQLIELNYILARILNLPAYATYYEDEYSDLCNISLIIHFNFPTDLFKWPDGLSTNIVPCLLTWITKQLELFNSNETSVKLNPYPYLAGVNDLATALAGVIVSALSTEKLNMLNETDKKLAVQHLLEFWSNHIFTWKTVAKLNSSVYGYSDEKQNDFPVFKDEEVSQWLQNAGPFACAYVETLLTSLTLSDNKTFHETNTPFLQGSSQHLALLFLSRLESSSTIFRGVLSRRLRVLPSGVSMILRIFLSQYRLHPPPNCDPHVYSLMGRTDLAKQANLLSDYQNTDSSSIVSNSTSSKSEPNSFTKQQSTTTSCTADTSSWSIAERWSNLVHPLRDTGSMSRNMAISSHALLYHLESNPCCQVSFKDDLRLREAYRLLQSFSHIRLPRVNSEDPVSSSPSNASGSDLNARLTEARLEMHLAAAGIRVWASVVGRGMLTLGILMGSKVPTQLRVPSICLRGRAVSPTSGRRVLVDLAREPLGSANLNPGANRTPGVADVPIPGLDVSGNAGDRHGVIGTHGIEASNHPGNSMALAIASSVAYSGAGASLRAASLGLSRMVPRNNSPNNYANSNVSTTASNSASSTASLLSTANIQHSPSVLAARHWPDFHNGVAIGLSISPHASIDATWIMYNCRAAGLSSTNSRRTNQDSTSCVNTPSPEQAGLLYGLGLNGHLNKVTPYDIREYLVRVHDLHNMAVLLGLCAGKRGTMDQSILRLIAVHYRPLLPFDPLINVQLNVPNLCQAAAVFGLGLLYQGSAHRHITNLLINELGRSLSEDPYSNGTHTGINSEADSQQTTSNSSNNHPTSNPIGWTGAGGSGGFAGDSCELMALSAGLALGLVLLQKGDSSCGLSDLHWAEKLHAYITSGPRNKISSVPERQQYNTHLPWDLHERHLPSQRLRCRGGPRRPTDQSRRPNQTGNETAHPESNIADVITRGGISHSSGTNSTSSLLLHSDYTTEPLVDPERFLSNEYLYDMTEARPVCSLSRQITPRGRRSSSTTFSSTPPSVPHTSGRFSSTVSELAGRLDECPTKTTWKNPQIRDLNCYNADVSAPGAMMALGMAYLGSGNSTVSSWLLPPSSLHQLELIRPDLLLFQALAYGLINWNSIEPTQEWIESYVPENLFEKLSESIKPRPKVQQSDISDIRATLGQTDLSSEDDVENRCPDQTFTDSFHTPGRASSNRGRRGSVNNVRGRPVRRSRRYDIRQWGEEGNNVNQIKPDGSKNECFEEFGLHDVDPVDIESISLAYLNMLVGCALAMGLRYAGTSNASAANTLYSLSRSIIEGTWWPPSSCTYRSPSQNNTFDTEHIKVSLPKPTLYQSAAQCLLALAMILAGSGNLNVLRMVRQLRAIRLFNAKLDTSNSGSDSLYYTVTTAAARAAATTQTVASGSGGASIGSPVSVASVFGAALGPSFALQMLFANTVGLLFLGGGRLTLANTPEAVAMLVISFFPLLPTYAGDNWYHLQALRHLYALATIPRRVCAVDVDTGRVVLSDLQAKLRGSDVMLTTKDTFIFPSDVMDKITWLEINHNSEEYWPTVFYHGTNNWNLFKKTFLEAGYIFVKKRDDEEELNVLKSWLDECLKHWLDLSVLKQLKLLVAFLKCFPLPNNKANKSKNPHCTGSSTFISSLSSTSYTNLGRILTMRVTQHFVEYKNELSVGLRNYYFNPPSNEVCVNEHSAMRSRLVKAFRLWFSLPDSDILSTCLPKDGVPLSLVSFLSIVKQHCPKSSIPNMLWLHRFLYPSIQMTNSIA</sequence>
<feature type="region of interest" description="Disordered" evidence="5">
    <location>
        <begin position="1853"/>
        <end position="1887"/>
    </location>
</feature>
<dbReference type="Pfam" id="PF20518">
    <property type="entry name" value="Apc1_MidN"/>
    <property type="match status" value="1"/>
</dbReference>
<evidence type="ECO:0000256" key="4">
    <source>
        <dbReference type="ARBA" id="ARBA00023306"/>
    </source>
</evidence>
<evidence type="ECO:0000259" key="7">
    <source>
        <dbReference type="Pfam" id="PF20518"/>
    </source>
</evidence>
<dbReference type="PANTHER" id="PTHR12827:SF3">
    <property type="entry name" value="ANAPHASE-PROMOTING COMPLEX SUBUNIT 1"/>
    <property type="match status" value="1"/>
</dbReference>
<comment type="similarity">
    <text evidence="1">Belongs to the APC1 family.</text>
</comment>
<keyword evidence="6" id="KW-0472">Membrane</keyword>
<name>A0AA85JTZ7_TRIRE</name>
<keyword evidence="4" id="KW-0131">Cell cycle</keyword>
<feature type="transmembrane region" description="Helical" evidence="6">
    <location>
        <begin position="2478"/>
        <end position="2503"/>
    </location>
</feature>
<keyword evidence="3" id="KW-0498">Mitosis</keyword>
<dbReference type="InterPro" id="IPR046794">
    <property type="entry name" value="Apc1_MidN"/>
</dbReference>
<keyword evidence="8" id="KW-1185">Reference proteome</keyword>
<evidence type="ECO:0000256" key="5">
    <source>
        <dbReference type="SAM" id="MobiDB-lite"/>
    </source>
</evidence>
<feature type="region of interest" description="Disordered" evidence="5">
    <location>
        <begin position="1970"/>
        <end position="2004"/>
    </location>
</feature>
<feature type="compositionally biased region" description="Low complexity" evidence="5">
    <location>
        <begin position="1868"/>
        <end position="1887"/>
    </location>
</feature>
<feature type="compositionally biased region" description="Low complexity" evidence="5">
    <location>
        <begin position="2251"/>
        <end position="2268"/>
    </location>
</feature>
<evidence type="ECO:0000256" key="3">
    <source>
        <dbReference type="ARBA" id="ARBA00022776"/>
    </source>
</evidence>
<dbReference type="GO" id="GO:0060090">
    <property type="term" value="F:molecular adaptor activity"/>
    <property type="evidence" value="ECO:0007669"/>
    <property type="project" value="TreeGrafter"/>
</dbReference>
<dbReference type="InterPro" id="IPR011989">
    <property type="entry name" value="ARM-like"/>
</dbReference>
<dbReference type="WBParaSite" id="TREG1_41670.1">
    <property type="protein sequence ID" value="TREG1_41670.1"/>
    <property type="gene ID" value="TREG1_41670"/>
</dbReference>
<feature type="region of interest" description="Disordered" evidence="5">
    <location>
        <begin position="2228"/>
        <end position="2279"/>
    </location>
</feature>
<feature type="compositionally biased region" description="Low complexity" evidence="5">
    <location>
        <begin position="2071"/>
        <end position="2087"/>
    </location>
</feature>
<feature type="compositionally biased region" description="Low complexity" evidence="5">
    <location>
        <begin position="1363"/>
        <end position="1393"/>
    </location>
</feature>
<feature type="region of interest" description="Disordered" evidence="5">
    <location>
        <begin position="2061"/>
        <end position="2091"/>
    </location>
</feature>
<feature type="domain" description="Anaphase-promoting complex subunit 1 middle" evidence="7">
    <location>
        <begin position="1028"/>
        <end position="1170"/>
    </location>
</feature>
<feature type="region of interest" description="Disordered" evidence="5">
    <location>
        <begin position="531"/>
        <end position="554"/>
    </location>
</feature>
<reference evidence="9" key="2">
    <citation type="submission" date="2023-11" db="UniProtKB">
        <authorList>
            <consortium name="WormBaseParasite"/>
        </authorList>
    </citation>
    <scope>IDENTIFICATION</scope>
</reference>
<feature type="transmembrane region" description="Helical" evidence="6">
    <location>
        <begin position="2515"/>
        <end position="2532"/>
    </location>
</feature>
<evidence type="ECO:0000256" key="6">
    <source>
        <dbReference type="SAM" id="Phobius"/>
    </source>
</evidence>
<dbReference type="Proteomes" id="UP000050795">
    <property type="component" value="Unassembled WGS sequence"/>
</dbReference>
<evidence type="ECO:0000313" key="9">
    <source>
        <dbReference type="WBParaSite" id="TREG1_41670.1"/>
    </source>
</evidence>
<dbReference type="GO" id="GO:0070979">
    <property type="term" value="P:protein K11-linked ubiquitination"/>
    <property type="evidence" value="ECO:0007669"/>
    <property type="project" value="TreeGrafter"/>
</dbReference>
<feature type="region of interest" description="Disordered" evidence="5">
    <location>
        <begin position="1360"/>
        <end position="1393"/>
    </location>
</feature>
<dbReference type="PANTHER" id="PTHR12827">
    <property type="entry name" value="MEIOTIC CHECKPOINT REGULATOR TSG24 FAMILY MEMBER"/>
    <property type="match status" value="1"/>
</dbReference>
<keyword evidence="6" id="KW-1133">Transmembrane helix</keyword>
<accession>A0AA85JTZ7</accession>
<evidence type="ECO:0000313" key="8">
    <source>
        <dbReference type="Proteomes" id="UP000050795"/>
    </source>
</evidence>
<evidence type="ECO:0000256" key="2">
    <source>
        <dbReference type="ARBA" id="ARBA00022618"/>
    </source>
</evidence>
<feature type="compositionally biased region" description="Polar residues" evidence="5">
    <location>
        <begin position="1853"/>
        <end position="1867"/>
    </location>
</feature>
<dbReference type="Gene3D" id="1.25.10.10">
    <property type="entry name" value="Leucine-rich Repeat Variant"/>
    <property type="match status" value="1"/>
</dbReference>
<proteinExistence type="inferred from homology"/>
<protein>
    <recommendedName>
        <fullName evidence="7">Anaphase-promoting complex subunit 1 middle domain-containing protein</fullName>
    </recommendedName>
</protein>
<keyword evidence="2" id="KW-0132">Cell division</keyword>
<dbReference type="GO" id="GO:0031145">
    <property type="term" value="P:anaphase-promoting complex-dependent catabolic process"/>
    <property type="evidence" value="ECO:0007669"/>
    <property type="project" value="TreeGrafter"/>
</dbReference>
<evidence type="ECO:0000256" key="1">
    <source>
        <dbReference type="ARBA" id="ARBA00010547"/>
    </source>
</evidence>
<dbReference type="GO" id="GO:0051301">
    <property type="term" value="P:cell division"/>
    <property type="evidence" value="ECO:0007669"/>
    <property type="project" value="UniProtKB-KW"/>
</dbReference>
<dbReference type="GO" id="GO:0007091">
    <property type="term" value="P:metaphase/anaphase transition of mitotic cell cycle"/>
    <property type="evidence" value="ECO:0007669"/>
    <property type="project" value="TreeGrafter"/>
</dbReference>
<keyword evidence="6" id="KW-0812">Transmembrane</keyword>
<organism evidence="8 9">
    <name type="scientific">Trichobilharzia regenti</name>
    <name type="common">Nasal bird schistosome</name>
    <dbReference type="NCBI Taxonomy" id="157069"/>
    <lineage>
        <taxon>Eukaryota</taxon>
        <taxon>Metazoa</taxon>
        <taxon>Spiralia</taxon>
        <taxon>Lophotrochozoa</taxon>
        <taxon>Platyhelminthes</taxon>
        <taxon>Trematoda</taxon>
        <taxon>Digenea</taxon>
        <taxon>Strigeidida</taxon>
        <taxon>Schistosomatoidea</taxon>
        <taxon>Schistosomatidae</taxon>
        <taxon>Trichobilharzia</taxon>
    </lineage>
</organism>
<dbReference type="GO" id="GO:0005680">
    <property type="term" value="C:anaphase-promoting complex"/>
    <property type="evidence" value="ECO:0007669"/>
    <property type="project" value="InterPro"/>
</dbReference>
<dbReference type="InterPro" id="IPR024990">
    <property type="entry name" value="Apc1"/>
</dbReference>
<reference evidence="8" key="1">
    <citation type="submission" date="2022-06" db="EMBL/GenBank/DDBJ databases">
        <authorList>
            <person name="Berger JAMES D."/>
            <person name="Berger JAMES D."/>
        </authorList>
    </citation>
    <scope>NUCLEOTIDE SEQUENCE [LARGE SCALE GENOMIC DNA]</scope>
</reference>